<proteinExistence type="predicted"/>
<accession>A0A0E9UCM1</accession>
<organism evidence="1">
    <name type="scientific">Anguilla anguilla</name>
    <name type="common">European freshwater eel</name>
    <name type="synonym">Muraena anguilla</name>
    <dbReference type="NCBI Taxonomy" id="7936"/>
    <lineage>
        <taxon>Eukaryota</taxon>
        <taxon>Metazoa</taxon>
        <taxon>Chordata</taxon>
        <taxon>Craniata</taxon>
        <taxon>Vertebrata</taxon>
        <taxon>Euteleostomi</taxon>
        <taxon>Actinopterygii</taxon>
        <taxon>Neopterygii</taxon>
        <taxon>Teleostei</taxon>
        <taxon>Anguilliformes</taxon>
        <taxon>Anguillidae</taxon>
        <taxon>Anguilla</taxon>
    </lineage>
</organism>
<evidence type="ECO:0000313" key="1">
    <source>
        <dbReference type="EMBL" id="JAH63482.1"/>
    </source>
</evidence>
<reference evidence="1" key="1">
    <citation type="submission" date="2014-11" db="EMBL/GenBank/DDBJ databases">
        <authorList>
            <person name="Amaro Gonzalez C."/>
        </authorList>
    </citation>
    <scope>NUCLEOTIDE SEQUENCE</scope>
</reference>
<dbReference type="EMBL" id="GBXM01045095">
    <property type="protein sequence ID" value="JAH63482.1"/>
    <property type="molecule type" value="Transcribed_RNA"/>
</dbReference>
<name>A0A0E9UCM1_ANGAN</name>
<protein>
    <submittedName>
        <fullName evidence="1">Uncharacterized protein</fullName>
    </submittedName>
</protein>
<dbReference type="AlphaFoldDB" id="A0A0E9UCM1"/>
<sequence>MLTNTNFYAIRMIWRVIKSPTNSKHKLRAFKVIGNFAVLVGADGIFFEE</sequence>
<reference evidence="1" key="2">
    <citation type="journal article" date="2015" name="Fish Shellfish Immunol.">
        <title>Early steps in the European eel (Anguilla anguilla)-Vibrio vulnificus interaction in the gills: Role of the RtxA13 toxin.</title>
        <authorList>
            <person name="Callol A."/>
            <person name="Pajuelo D."/>
            <person name="Ebbesson L."/>
            <person name="Teles M."/>
            <person name="MacKenzie S."/>
            <person name="Amaro C."/>
        </authorList>
    </citation>
    <scope>NUCLEOTIDE SEQUENCE</scope>
</reference>